<sequence>MASPNVMEGWHKLPHELRLEILKFALTPPIKLPTPSEVQPDDCVRACLQVWNRKPRNLATDLLLVNRQFRDNVQRIIEFMPEVYHLDVMVLKDYGLWTTWYLPKLPEFTCIDEVTVTFRIFQSADDRLFGIRERVDTCDAGPS</sequence>
<proteinExistence type="predicted"/>
<evidence type="ECO:0000313" key="2">
    <source>
        <dbReference type="Proteomes" id="UP000245910"/>
    </source>
</evidence>
<dbReference type="EMBL" id="LN649230">
    <property type="protein sequence ID" value="CEI61982.1"/>
    <property type="molecule type" value="Genomic_DNA"/>
</dbReference>
<dbReference type="Proteomes" id="UP000245910">
    <property type="component" value="Chromosome II"/>
</dbReference>
<evidence type="ECO:0000313" key="1">
    <source>
        <dbReference type="EMBL" id="CEI61982.1"/>
    </source>
</evidence>
<dbReference type="AlphaFoldDB" id="A0A2L2SW97"/>
<dbReference type="OrthoDB" id="5087840at2759"/>
<dbReference type="RefSeq" id="XP_025585702.1">
    <property type="nucleotide sequence ID" value="XM_025734947.2"/>
</dbReference>
<dbReference type="KEGG" id="fvn:FVRRES_06418"/>
<dbReference type="GeneID" id="37258057"/>
<keyword evidence="2" id="KW-1185">Reference proteome</keyword>
<organism evidence="1 2">
    <name type="scientific">Fusarium venenatum</name>
    <dbReference type="NCBI Taxonomy" id="56646"/>
    <lineage>
        <taxon>Eukaryota</taxon>
        <taxon>Fungi</taxon>
        <taxon>Dikarya</taxon>
        <taxon>Ascomycota</taxon>
        <taxon>Pezizomycotina</taxon>
        <taxon>Sordariomycetes</taxon>
        <taxon>Hypocreomycetidae</taxon>
        <taxon>Hypocreales</taxon>
        <taxon>Nectriaceae</taxon>
        <taxon>Fusarium</taxon>
    </lineage>
</organism>
<dbReference type="STRING" id="56646.A0A2L2SW97"/>
<accession>A0A2L2SW97</accession>
<reference evidence="2" key="1">
    <citation type="submission" date="2014-10" db="EMBL/GenBank/DDBJ databases">
        <authorList>
            <person name="King R."/>
        </authorList>
    </citation>
    <scope>NUCLEOTIDE SEQUENCE [LARGE SCALE GENOMIC DNA]</scope>
    <source>
        <strain evidence="2">A3/5</strain>
    </source>
</reference>
<protein>
    <submittedName>
        <fullName evidence="1">Uncharacterized protein</fullName>
    </submittedName>
</protein>
<name>A0A2L2SW97_9HYPO</name>